<feature type="transmembrane region" description="Helical" evidence="2">
    <location>
        <begin position="237"/>
        <end position="263"/>
    </location>
</feature>
<feature type="region of interest" description="Disordered" evidence="1">
    <location>
        <begin position="1"/>
        <end position="63"/>
    </location>
</feature>
<feature type="transmembrane region" description="Helical" evidence="2">
    <location>
        <begin position="326"/>
        <end position="344"/>
    </location>
</feature>
<feature type="transmembrane region" description="Helical" evidence="2">
    <location>
        <begin position="179"/>
        <end position="196"/>
    </location>
</feature>
<feature type="compositionally biased region" description="Basic and acidic residues" evidence="1">
    <location>
        <begin position="1"/>
        <end position="17"/>
    </location>
</feature>
<evidence type="ECO:0000256" key="2">
    <source>
        <dbReference type="SAM" id="Phobius"/>
    </source>
</evidence>
<reference evidence="3" key="1">
    <citation type="submission" date="2021-02" db="EMBL/GenBank/DDBJ databases">
        <authorList>
            <person name="Dougan E. K."/>
            <person name="Rhodes N."/>
            <person name="Thang M."/>
            <person name="Chan C."/>
        </authorList>
    </citation>
    <scope>NUCLEOTIDE SEQUENCE</scope>
</reference>
<evidence type="ECO:0000256" key="1">
    <source>
        <dbReference type="SAM" id="MobiDB-lite"/>
    </source>
</evidence>
<name>A0A813EJG4_POLGL</name>
<keyword evidence="2" id="KW-1133">Transmembrane helix</keyword>
<feature type="transmembrane region" description="Helical" evidence="2">
    <location>
        <begin position="109"/>
        <end position="130"/>
    </location>
</feature>
<keyword evidence="2" id="KW-0472">Membrane</keyword>
<accession>A0A813EJG4</accession>
<keyword evidence="4" id="KW-1185">Reference proteome</keyword>
<organism evidence="3 4">
    <name type="scientific">Polarella glacialis</name>
    <name type="common">Dinoflagellate</name>
    <dbReference type="NCBI Taxonomy" id="89957"/>
    <lineage>
        <taxon>Eukaryota</taxon>
        <taxon>Sar</taxon>
        <taxon>Alveolata</taxon>
        <taxon>Dinophyceae</taxon>
        <taxon>Suessiales</taxon>
        <taxon>Suessiaceae</taxon>
        <taxon>Polarella</taxon>
    </lineage>
</organism>
<evidence type="ECO:0000313" key="3">
    <source>
        <dbReference type="EMBL" id="CAE8597815.1"/>
    </source>
</evidence>
<keyword evidence="2" id="KW-0812">Transmembrane</keyword>
<dbReference type="OrthoDB" id="410817at2759"/>
<proteinExistence type="predicted"/>
<dbReference type="EMBL" id="CAJNNV010009797">
    <property type="protein sequence ID" value="CAE8597815.1"/>
    <property type="molecule type" value="Genomic_DNA"/>
</dbReference>
<dbReference type="Proteomes" id="UP000654075">
    <property type="component" value="Unassembled WGS sequence"/>
</dbReference>
<evidence type="ECO:0000313" key="4">
    <source>
        <dbReference type="Proteomes" id="UP000654075"/>
    </source>
</evidence>
<sequence length="394" mass="44891">MDNLKRDLPVPPRIDKQEETEDYLLDTDRSVLDTDRSVAPLLPYRAGDRQPPGARDPPEEELEQQEIDIPEDIYGAAILSIVRDIHVVQSGEWRDEEVQLCLVQATFSLLLLVVNLGMQFSLLFFIYTYVVAPSVHVVQDQYTQFHAQVFDADGIFLPELWSEYDGRESLCILGMSNHLFYSMVIFLWVLLIVREFRTTERLFRDFLLMPTCSNNLGMCEQKGSTCRVVALTSTTRAVLVVVIIVPKVVICITLMMLGCQWLTATTSFTDLVMNSIAMEFVTNIDEALYISILPVSHRKRVADINFVVWKKRTSSLSNEFRAFQRSAAYLIVSVGFVICYSGFLQNVLPPDLTDLAEQCEVYHRSHRTAQCEASWWRGSFGMSKCFPYGTSLGD</sequence>
<protein>
    <submittedName>
        <fullName evidence="3">Uncharacterized protein</fullName>
    </submittedName>
</protein>
<dbReference type="AlphaFoldDB" id="A0A813EJG4"/>
<feature type="compositionally biased region" description="Basic and acidic residues" evidence="1">
    <location>
        <begin position="26"/>
        <end position="36"/>
    </location>
</feature>
<comment type="caution">
    <text evidence="3">The sequence shown here is derived from an EMBL/GenBank/DDBJ whole genome shotgun (WGS) entry which is preliminary data.</text>
</comment>
<gene>
    <name evidence="3" type="ORF">PGLA1383_LOCUS16244</name>
</gene>